<dbReference type="InterPro" id="IPR036890">
    <property type="entry name" value="HATPase_C_sf"/>
</dbReference>
<evidence type="ECO:0000256" key="2">
    <source>
        <dbReference type="ARBA" id="ARBA00012438"/>
    </source>
</evidence>
<dbReference type="InterPro" id="IPR036097">
    <property type="entry name" value="HisK_dim/P_sf"/>
</dbReference>
<dbReference type="Gene3D" id="1.10.287.130">
    <property type="match status" value="1"/>
</dbReference>
<accession>A0A2S5TF57</accession>
<protein>
    <recommendedName>
        <fullName evidence="2">histidine kinase</fullName>
        <ecNumber evidence="2">2.7.13.3</ecNumber>
    </recommendedName>
</protein>
<evidence type="ECO:0000313" key="6">
    <source>
        <dbReference type="EMBL" id="PPE73615.1"/>
    </source>
</evidence>
<dbReference type="InterPro" id="IPR005467">
    <property type="entry name" value="His_kinase_dom"/>
</dbReference>
<feature type="domain" description="Histidine kinase" evidence="5">
    <location>
        <begin position="360"/>
        <end position="611"/>
    </location>
</feature>
<comment type="caution">
    <text evidence="6">The sequence shown here is derived from an EMBL/GenBank/DDBJ whole genome shotgun (WGS) entry which is preliminary data.</text>
</comment>
<dbReference type="CDD" id="cd00082">
    <property type="entry name" value="HisKA"/>
    <property type="match status" value="1"/>
</dbReference>
<dbReference type="PROSITE" id="PS50109">
    <property type="entry name" value="HIS_KIN"/>
    <property type="match status" value="1"/>
</dbReference>
<evidence type="ECO:0000313" key="7">
    <source>
        <dbReference type="Proteomes" id="UP000238220"/>
    </source>
</evidence>
<dbReference type="PRINTS" id="PR00344">
    <property type="entry name" value="BCTRLSENSOR"/>
</dbReference>
<comment type="catalytic activity">
    <reaction evidence="1">
        <text>ATP + protein L-histidine = ADP + protein N-phospho-L-histidine.</text>
        <dbReference type="EC" id="2.7.13.3"/>
    </reaction>
</comment>
<sequence length="629" mass="68335">MKKLRQVFFALLAVAAIGVLVFLLRMTQSVDADLHRARLERIQVVGNLDVLLNRQFTGSRVSSLADSVTDRSGTTGQLDTALNALDKDAGALRGLTPEIDKALDTFLDTIESKFELAFDSEARNTLLTQRLINSMDAVPTYADAVTAAATDAQREEVRNLTMQVKTEIVNFGVTPTPPAAAAGNIRALLEQLQAMAPPTPPPAPVAEGEPQFEPEDPPFTKAVKGLRDRSEEVIADKTELVAKLRDFLDRPTGPQLQALEQAYMSWHEGQVAVANQYRTYLAAYAAALLLVLAFLGFRLARSFREIDRANAELSHANEHLEEQVTARTKDLSTALQDLRASQAQLVQSEKMASLGTMVAGVAHEINTPLGYARSNTEIVRNSLDDLRGLITAQDRALTLMTAQNASDEEVATALTEAEGLRATLNPAETMEDLGNLLKDTDFGLVQIADLVSSLKDFSRVDRSRTDLFDINSGIDSALKIANNLLKTRIEVVRQFGPLPQVECSPSQLNQVFLNLFTNAAQAIEGEGKIYIHTSAEAEGVIVRILDTGCGMTEEVRARIFEPFFTTKAVGKGTGLGLSIVFRIIEEHGGRIDVRSTVGKGSEFVIRLPLKQKRQSGDTAVSAAPELAAA</sequence>
<dbReference type="InterPro" id="IPR003594">
    <property type="entry name" value="HATPase_dom"/>
</dbReference>
<gene>
    <name evidence="6" type="ORF">C3942_12505</name>
</gene>
<feature type="region of interest" description="Disordered" evidence="4">
    <location>
        <begin position="197"/>
        <end position="216"/>
    </location>
</feature>
<dbReference type="PANTHER" id="PTHR43065:SF50">
    <property type="entry name" value="HISTIDINE KINASE"/>
    <property type="match status" value="1"/>
</dbReference>
<dbReference type="SUPFAM" id="SSF55874">
    <property type="entry name" value="ATPase domain of HSP90 chaperone/DNA topoisomerase II/histidine kinase"/>
    <property type="match status" value="1"/>
</dbReference>
<dbReference type="AlphaFoldDB" id="A0A2S5TF57"/>
<dbReference type="SUPFAM" id="SSF47384">
    <property type="entry name" value="Homodimeric domain of signal transducing histidine kinase"/>
    <property type="match status" value="1"/>
</dbReference>
<dbReference type="OrthoDB" id="1931120at2"/>
<reference evidence="6 7" key="1">
    <citation type="submission" date="2018-02" db="EMBL/GenBank/DDBJ databases">
        <title>Genome sequencing of Solimonas sp. HR-BB.</title>
        <authorList>
            <person name="Lee Y."/>
            <person name="Jeon C.O."/>
        </authorList>
    </citation>
    <scope>NUCLEOTIDE SEQUENCE [LARGE SCALE GENOMIC DNA]</scope>
    <source>
        <strain evidence="6 7">HR-BB</strain>
    </source>
</reference>
<dbReference type="Gene3D" id="3.30.565.10">
    <property type="entry name" value="Histidine kinase-like ATPase, C-terminal domain"/>
    <property type="match status" value="1"/>
</dbReference>
<dbReference type="Pfam" id="PF02518">
    <property type="entry name" value="HATPase_c"/>
    <property type="match status" value="1"/>
</dbReference>
<evidence type="ECO:0000256" key="4">
    <source>
        <dbReference type="SAM" id="MobiDB-lite"/>
    </source>
</evidence>
<dbReference type="RefSeq" id="WP_104230677.1">
    <property type="nucleotide sequence ID" value="NZ_PSNW01000006.1"/>
</dbReference>
<dbReference type="PANTHER" id="PTHR43065">
    <property type="entry name" value="SENSOR HISTIDINE KINASE"/>
    <property type="match status" value="1"/>
</dbReference>
<keyword evidence="3" id="KW-0597">Phosphoprotein</keyword>
<dbReference type="InterPro" id="IPR004358">
    <property type="entry name" value="Sig_transdc_His_kin-like_C"/>
</dbReference>
<organism evidence="6 7">
    <name type="scientific">Solimonas fluminis</name>
    <dbReference type="NCBI Taxonomy" id="2086571"/>
    <lineage>
        <taxon>Bacteria</taxon>
        <taxon>Pseudomonadati</taxon>
        <taxon>Pseudomonadota</taxon>
        <taxon>Gammaproteobacteria</taxon>
        <taxon>Nevskiales</taxon>
        <taxon>Nevskiaceae</taxon>
        <taxon>Solimonas</taxon>
    </lineage>
</organism>
<dbReference type="Pfam" id="PF19443">
    <property type="entry name" value="DAHL"/>
    <property type="match status" value="1"/>
</dbReference>
<dbReference type="EMBL" id="PSNW01000006">
    <property type="protein sequence ID" value="PPE73615.1"/>
    <property type="molecule type" value="Genomic_DNA"/>
</dbReference>
<dbReference type="SMART" id="SM00387">
    <property type="entry name" value="HATPase_c"/>
    <property type="match status" value="1"/>
</dbReference>
<dbReference type="InterPro" id="IPR045812">
    <property type="entry name" value="DAHL"/>
</dbReference>
<dbReference type="Proteomes" id="UP000238220">
    <property type="component" value="Unassembled WGS sequence"/>
</dbReference>
<evidence type="ECO:0000259" key="5">
    <source>
        <dbReference type="PROSITE" id="PS50109"/>
    </source>
</evidence>
<dbReference type="EC" id="2.7.13.3" evidence="2"/>
<evidence type="ECO:0000256" key="1">
    <source>
        <dbReference type="ARBA" id="ARBA00000085"/>
    </source>
</evidence>
<evidence type="ECO:0000256" key="3">
    <source>
        <dbReference type="ARBA" id="ARBA00022553"/>
    </source>
</evidence>
<dbReference type="InterPro" id="IPR003661">
    <property type="entry name" value="HisK_dim/P_dom"/>
</dbReference>
<keyword evidence="7" id="KW-1185">Reference proteome</keyword>
<dbReference type="GO" id="GO:0000155">
    <property type="term" value="F:phosphorelay sensor kinase activity"/>
    <property type="evidence" value="ECO:0007669"/>
    <property type="project" value="InterPro"/>
</dbReference>
<name>A0A2S5TF57_9GAMM</name>
<proteinExistence type="predicted"/>